<dbReference type="Gene3D" id="3.90.660.10">
    <property type="match status" value="1"/>
</dbReference>
<dbReference type="PANTHER" id="PTHR10742:SF342">
    <property type="entry name" value="AMINE OXIDASE"/>
    <property type="match status" value="1"/>
</dbReference>
<proteinExistence type="predicted"/>
<dbReference type="PANTHER" id="PTHR10742">
    <property type="entry name" value="FLAVIN MONOAMINE OXIDASE"/>
    <property type="match status" value="1"/>
</dbReference>
<gene>
    <name evidence="2" type="ORF">BJY01DRAFT_234039</name>
</gene>
<reference evidence="2 3" key="1">
    <citation type="submission" date="2024-07" db="EMBL/GenBank/DDBJ databases">
        <title>Section-level genome sequencing and comparative genomics of Aspergillus sections Usti and Cavernicolus.</title>
        <authorList>
            <consortium name="Lawrence Berkeley National Laboratory"/>
            <person name="Nybo J.L."/>
            <person name="Vesth T.C."/>
            <person name="Theobald S."/>
            <person name="Frisvad J.C."/>
            <person name="Larsen T.O."/>
            <person name="Kjaerboelling I."/>
            <person name="Rothschild-Mancinelli K."/>
            <person name="Lyhne E.K."/>
            <person name="Kogle M.E."/>
            <person name="Barry K."/>
            <person name="Clum A."/>
            <person name="Na H."/>
            <person name="Ledsgaard L."/>
            <person name="Lin J."/>
            <person name="Lipzen A."/>
            <person name="Kuo A."/>
            <person name="Riley R."/>
            <person name="Mondo S."/>
            <person name="Labutti K."/>
            <person name="Haridas S."/>
            <person name="Pangalinan J."/>
            <person name="Salamov A.A."/>
            <person name="Simmons B.A."/>
            <person name="Magnuson J.K."/>
            <person name="Chen J."/>
            <person name="Drula E."/>
            <person name="Henrissat B."/>
            <person name="Wiebenga A."/>
            <person name="Lubbers R.J."/>
            <person name="Gomes A.C."/>
            <person name="Makela M.R."/>
            <person name="Stajich J."/>
            <person name="Grigoriev I.V."/>
            <person name="Mortensen U.H."/>
            <person name="De Vries R.P."/>
            <person name="Baker S.E."/>
            <person name="Andersen M.R."/>
        </authorList>
    </citation>
    <scope>NUCLEOTIDE SEQUENCE [LARGE SCALE GENOMIC DNA]</scope>
    <source>
        <strain evidence="2 3">CBS 123904</strain>
    </source>
</reference>
<dbReference type="InterPro" id="IPR002937">
    <property type="entry name" value="Amino_oxidase"/>
</dbReference>
<feature type="domain" description="Amine oxidase" evidence="1">
    <location>
        <begin position="21"/>
        <end position="296"/>
    </location>
</feature>
<dbReference type="InterPro" id="IPR050281">
    <property type="entry name" value="Flavin_monoamine_oxidase"/>
</dbReference>
<evidence type="ECO:0000259" key="1">
    <source>
        <dbReference type="Pfam" id="PF01593"/>
    </source>
</evidence>
<evidence type="ECO:0000313" key="2">
    <source>
        <dbReference type="EMBL" id="KAL2848183.1"/>
    </source>
</evidence>
<keyword evidence="3" id="KW-1185">Reference proteome</keyword>
<dbReference type="InterPro" id="IPR036188">
    <property type="entry name" value="FAD/NAD-bd_sf"/>
</dbReference>
<comment type="caution">
    <text evidence="2">The sequence shown here is derived from an EMBL/GenBank/DDBJ whole genome shotgun (WGS) entry which is preliminary data.</text>
</comment>
<accession>A0ABR4K798</accession>
<sequence>MNLSLERCGNDISPVLTDSHVTLFEATDRLGGRIYTHHITPRADGEDPYFEAGAMRIPRTRVHRPTFDLIRYLNRLVPSHLRLELIPYIMAHKNNMDFVRGQKRKGDDEEYCGQSARDLLKPVIGPWITQLTNSYIDGVHQALQFDELSFRQYLRQVTKWPHEVIDFVEMMTSQTNQYDFSFFEVILQYLDFGTKEWATIKGGMSRLIDVMALLVGSHNIHLNRRVSAVHVHANGKIGLSFNGAEIRVFDKVIMAVPLPALQNISSRPRWSPVKEQAIRSPYYEPLYKMGLHFRNTSTTDLRIRWIIYLSHDLALHDLGVFFGANDEMVNIRKEFIQAFDMIWSSDSSTGGCMYLPGQFSRSAQEVGKPEGNIFFAGEHLSRRHAWLTGAIVSASAVVQQVLLNRRTSRL</sequence>
<dbReference type="Gene3D" id="1.10.405.10">
    <property type="entry name" value="Guanine Nucleotide Dissociation Inhibitor, domain 1"/>
    <property type="match status" value="1"/>
</dbReference>
<dbReference type="Gene3D" id="3.50.50.60">
    <property type="entry name" value="FAD/NAD(P)-binding domain"/>
    <property type="match status" value="1"/>
</dbReference>
<dbReference type="SUPFAM" id="SSF51905">
    <property type="entry name" value="FAD/NAD(P)-binding domain"/>
    <property type="match status" value="1"/>
</dbReference>
<evidence type="ECO:0000313" key="3">
    <source>
        <dbReference type="Proteomes" id="UP001610446"/>
    </source>
</evidence>
<name>A0ABR4K798_9EURO</name>
<dbReference type="Pfam" id="PF01593">
    <property type="entry name" value="Amino_oxidase"/>
    <property type="match status" value="1"/>
</dbReference>
<protein>
    <recommendedName>
        <fullName evidence="1">Amine oxidase domain-containing protein</fullName>
    </recommendedName>
</protein>
<organism evidence="2 3">
    <name type="scientific">Aspergillus pseudoustus</name>
    <dbReference type="NCBI Taxonomy" id="1810923"/>
    <lineage>
        <taxon>Eukaryota</taxon>
        <taxon>Fungi</taxon>
        <taxon>Dikarya</taxon>
        <taxon>Ascomycota</taxon>
        <taxon>Pezizomycotina</taxon>
        <taxon>Eurotiomycetes</taxon>
        <taxon>Eurotiomycetidae</taxon>
        <taxon>Eurotiales</taxon>
        <taxon>Aspergillaceae</taxon>
        <taxon>Aspergillus</taxon>
        <taxon>Aspergillus subgen. Nidulantes</taxon>
    </lineage>
</organism>
<dbReference type="EMBL" id="JBFXLU010000051">
    <property type="protein sequence ID" value="KAL2848183.1"/>
    <property type="molecule type" value="Genomic_DNA"/>
</dbReference>
<dbReference type="Proteomes" id="UP001610446">
    <property type="component" value="Unassembled WGS sequence"/>
</dbReference>